<evidence type="ECO:0000256" key="10">
    <source>
        <dbReference type="SAM" id="MobiDB-lite"/>
    </source>
</evidence>
<comment type="subcellular location">
    <subcellularLocation>
        <location evidence="1">Cell membrane</location>
        <topology evidence="1">Multi-pass membrane protein</topology>
    </subcellularLocation>
</comment>
<name>A0A061CYI8_BABBI</name>
<evidence type="ECO:0000256" key="5">
    <source>
        <dbReference type="ARBA" id="ARBA00022597"/>
    </source>
</evidence>
<dbReference type="Gene3D" id="1.20.1280.290">
    <property type="match status" value="2"/>
</dbReference>
<evidence type="ECO:0000256" key="12">
    <source>
        <dbReference type="SAM" id="SignalP"/>
    </source>
</evidence>
<evidence type="ECO:0000313" key="13">
    <source>
        <dbReference type="EMBL" id="CDR93711.1"/>
    </source>
</evidence>
<evidence type="ECO:0000313" key="14">
    <source>
        <dbReference type="Proteomes" id="UP000033188"/>
    </source>
</evidence>
<dbReference type="InterPro" id="IPR047664">
    <property type="entry name" value="SWEET"/>
</dbReference>
<dbReference type="EMBL" id="LK391707">
    <property type="protein sequence ID" value="CDR93711.1"/>
    <property type="molecule type" value="Genomic_DNA"/>
</dbReference>
<evidence type="ECO:0000256" key="2">
    <source>
        <dbReference type="ARBA" id="ARBA00007809"/>
    </source>
</evidence>
<dbReference type="AlphaFoldDB" id="A0A061CYI8"/>
<evidence type="ECO:0000256" key="11">
    <source>
        <dbReference type="SAM" id="Phobius"/>
    </source>
</evidence>
<feature type="transmembrane region" description="Helical" evidence="11">
    <location>
        <begin position="251"/>
        <end position="269"/>
    </location>
</feature>
<proteinExistence type="inferred from homology"/>
<keyword evidence="4" id="KW-1003">Cell membrane</keyword>
<dbReference type="GO" id="GO:0051119">
    <property type="term" value="F:sugar transmembrane transporter activity"/>
    <property type="evidence" value="ECO:0007669"/>
    <property type="project" value="InterPro"/>
</dbReference>
<evidence type="ECO:0000256" key="6">
    <source>
        <dbReference type="ARBA" id="ARBA00022692"/>
    </source>
</evidence>
<dbReference type="InterPro" id="IPR004316">
    <property type="entry name" value="SWEET_rpt"/>
</dbReference>
<feature type="region of interest" description="Disordered" evidence="10">
    <location>
        <begin position="81"/>
        <end position="116"/>
    </location>
</feature>
<dbReference type="Proteomes" id="UP000033188">
    <property type="component" value="Chromosome 1"/>
</dbReference>
<feature type="transmembrane region" description="Helical" evidence="11">
    <location>
        <begin position="275"/>
        <end position="293"/>
    </location>
</feature>
<dbReference type="RefSeq" id="XP_012765897.1">
    <property type="nucleotide sequence ID" value="XM_012910443.1"/>
</dbReference>
<dbReference type="STRING" id="5866.A0A061CYI8"/>
<keyword evidence="12" id="KW-0732">Signal</keyword>
<feature type="transmembrane region" description="Helical" evidence="11">
    <location>
        <begin position="399"/>
        <end position="415"/>
    </location>
</feature>
<dbReference type="OMA" id="FRWIFES"/>
<dbReference type="PANTHER" id="PTHR10791:SF30">
    <property type="entry name" value="SUGAR TRANSPORTER SWEET1"/>
    <property type="match status" value="1"/>
</dbReference>
<feature type="compositionally biased region" description="Low complexity" evidence="10">
    <location>
        <begin position="81"/>
        <end position="94"/>
    </location>
</feature>
<comment type="similarity">
    <text evidence="2">Belongs to the SWEET sugar transporter family.</text>
</comment>
<feature type="chain" id="PRO_5001595578" evidence="12">
    <location>
        <begin position="24"/>
        <end position="444"/>
    </location>
</feature>
<feature type="transmembrane region" description="Helical" evidence="11">
    <location>
        <begin position="332"/>
        <end position="353"/>
    </location>
</feature>
<evidence type="ECO:0000256" key="4">
    <source>
        <dbReference type="ARBA" id="ARBA00022475"/>
    </source>
</evidence>
<gene>
    <name evidence="13" type="ORF">BBBOND_0100400</name>
</gene>
<evidence type="ECO:0000256" key="7">
    <source>
        <dbReference type="ARBA" id="ARBA00022737"/>
    </source>
</evidence>
<dbReference type="GeneID" id="24562252"/>
<dbReference type="VEuPathDB" id="PiroplasmaDB:BBBOND_0100400"/>
<feature type="transmembrane region" description="Helical" evidence="11">
    <location>
        <begin position="215"/>
        <end position="239"/>
    </location>
</feature>
<feature type="transmembrane region" description="Helical" evidence="11">
    <location>
        <begin position="305"/>
        <end position="326"/>
    </location>
</feature>
<sequence>MSRCRRLVYLLLINIAATNLVESQQKVLQNTGNPESAAVLDKPVSDNAHTSPQAESDALRPITSTVTIRDATLVDGRAADAAPNATQQATPPADGTANGGADAQTATPVDGTTKEAVDTPAAVETIAKEKGDEQPGPAVNANDNAAVPTAHPGETAEATTHDADAYISGAKVLMAQQPEGAVASAYNGEAMSQERGFFRDLVQGILEIIQTDFNFLISSGTIFSSLLTQLIPLHTVMTIRWNKSTGSLKTLNFVTVAFANFLWSLYGVLSYNMVIILSSLPGLLLNCCYIMVFHKYCKDGQQKHILHVSYKVFAASCLVLACAYLGVESEPYLKFIGLFGGSIQAFSYIAPLLSIREIMKNKSTSAMPTEISLANFIGSFFTLCYGFIIWDYIVIAPNFIGMVSGIVQITLLILIPNNEQIVVTEVGILEKQHFKPILKPEVDI</sequence>
<evidence type="ECO:0000256" key="1">
    <source>
        <dbReference type="ARBA" id="ARBA00004651"/>
    </source>
</evidence>
<evidence type="ECO:0000256" key="9">
    <source>
        <dbReference type="ARBA" id="ARBA00023136"/>
    </source>
</evidence>
<feature type="transmembrane region" description="Helical" evidence="11">
    <location>
        <begin position="373"/>
        <end position="393"/>
    </location>
</feature>
<keyword evidence="14" id="KW-1185">Reference proteome</keyword>
<accession>A0A061CYI8</accession>
<dbReference type="Pfam" id="PF03083">
    <property type="entry name" value="MtN3_slv"/>
    <property type="match status" value="2"/>
</dbReference>
<dbReference type="KEGG" id="bbig:BBBOND_0100400"/>
<evidence type="ECO:0000256" key="8">
    <source>
        <dbReference type="ARBA" id="ARBA00022989"/>
    </source>
</evidence>
<organism evidence="13 14">
    <name type="scientific">Babesia bigemina</name>
    <dbReference type="NCBI Taxonomy" id="5866"/>
    <lineage>
        <taxon>Eukaryota</taxon>
        <taxon>Sar</taxon>
        <taxon>Alveolata</taxon>
        <taxon>Apicomplexa</taxon>
        <taxon>Aconoidasida</taxon>
        <taxon>Piroplasmida</taxon>
        <taxon>Babesiidae</taxon>
        <taxon>Babesia</taxon>
    </lineage>
</organism>
<keyword evidence="8 11" id="KW-1133">Transmembrane helix</keyword>
<keyword evidence="6 11" id="KW-0812">Transmembrane</keyword>
<evidence type="ECO:0000256" key="3">
    <source>
        <dbReference type="ARBA" id="ARBA00022448"/>
    </source>
</evidence>
<keyword evidence="5 13" id="KW-0762">Sugar transport</keyword>
<reference evidence="14" key="1">
    <citation type="journal article" date="2014" name="Nucleic Acids Res.">
        <title>The evolutionary dynamics of variant antigen genes in Babesia reveal a history of genomic innovation underlying host-parasite interaction.</title>
        <authorList>
            <person name="Jackson A.P."/>
            <person name="Otto T.D."/>
            <person name="Darby A."/>
            <person name="Ramaprasad A."/>
            <person name="Xia D."/>
            <person name="Echaide I.E."/>
            <person name="Farber M."/>
            <person name="Gahlot S."/>
            <person name="Gamble J."/>
            <person name="Gupta D."/>
            <person name="Gupta Y."/>
            <person name="Jackson L."/>
            <person name="Malandrin L."/>
            <person name="Malas T.B."/>
            <person name="Moussa E."/>
            <person name="Nair M."/>
            <person name="Reid A.J."/>
            <person name="Sanders M."/>
            <person name="Sharma J."/>
            <person name="Tracey A."/>
            <person name="Quail M.A."/>
            <person name="Weir W."/>
            <person name="Wastling J.M."/>
            <person name="Hall N."/>
            <person name="Willadsen P."/>
            <person name="Lingelbach K."/>
            <person name="Shiels B."/>
            <person name="Tait A."/>
            <person name="Berriman M."/>
            <person name="Allred D.R."/>
            <person name="Pain A."/>
        </authorList>
    </citation>
    <scope>NUCLEOTIDE SEQUENCE [LARGE SCALE GENOMIC DNA]</scope>
    <source>
        <strain evidence="14">Bond</strain>
    </source>
</reference>
<feature type="signal peptide" evidence="12">
    <location>
        <begin position="1"/>
        <end position="23"/>
    </location>
</feature>
<keyword evidence="3" id="KW-0813">Transport</keyword>
<protein>
    <submittedName>
        <fullName evidence="13">Bidirectional sugar transporter</fullName>
    </submittedName>
</protein>
<dbReference type="OrthoDB" id="409725at2759"/>
<dbReference type="GO" id="GO:0005886">
    <property type="term" value="C:plasma membrane"/>
    <property type="evidence" value="ECO:0007669"/>
    <property type="project" value="UniProtKB-SubCell"/>
</dbReference>
<keyword evidence="9 11" id="KW-0472">Membrane</keyword>
<keyword evidence="7" id="KW-0677">Repeat</keyword>
<dbReference type="PANTHER" id="PTHR10791">
    <property type="entry name" value="RAG1-ACTIVATING PROTEIN 1"/>
    <property type="match status" value="1"/>
</dbReference>